<keyword evidence="3" id="KW-1185">Reference proteome</keyword>
<comment type="caution">
    <text evidence="2">The sequence shown here is derived from an EMBL/GenBank/DDBJ whole genome shotgun (WGS) entry which is preliminary data.</text>
</comment>
<name>A0ABU4NDL4_9ACTN</name>
<dbReference type="InterPro" id="IPR036866">
    <property type="entry name" value="RibonucZ/Hydroxyglut_hydro"/>
</dbReference>
<dbReference type="Gene3D" id="3.60.15.10">
    <property type="entry name" value="Ribonuclease Z/Hydroxyacylglutathione hydrolase-like"/>
    <property type="match status" value="1"/>
</dbReference>
<protein>
    <submittedName>
        <fullName evidence="2">MBL fold metallo-hydrolase</fullName>
    </submittedName>
</protein>
<feature type="domain" description="Metallo-beta-lactamase" evidence="1">
    <location>
        <begin position="3"/>
        <end position="74"/>
    </location>
</feature>
<evidence type="ECO:0000259" key="1">
    <source>
        <dbReference type="Pfam" id="PF00753"/>
    </source>
</evidence>
<evidence type="ECO:0000313" key="2">
    <source>
        <dbReference type="EMBL" id="MDX3701155.1"/>
    </source>
</evidence>
<sequence length="118" mass="12509">MVWSPISTTLILGENDAVVVDRPITTDITREVSPGRKRPGLDIAEICITHGHDDHWLGAPILLERFPYAVVRASAGTKGRLAGLATAESPCGVLGRAVPRSRAVDTVDMQVVAGEGRG</sequence>
<evidence type="ECO:0000313" key="3">
    <source>
        <dbReference type="Proteomes" id="UP001271274"/>
    </source>
</evidence>
<dbReference type="InterPro" id="IPR001279">
    <property type="entry name" value="Metallo-B-lactamas"/>
</dbReference>
<dbReference type="Pfam" id="PF00753">
    <property type="entry name" value="Lactamase_B"/>
    <property type="match status" value="1"/>
</dbReference>
<reference evidence="2 3" key="1">
    <citation type="journal article" date="2023" name="Microb. Genom.">
        <title>Mesoterricola silvestris gen. nov., sp. nov., Mesoterricola sediminis sp. nov., Geothrix oryzae sp. nov., Geothrix edaphica sp. nov., Geothrix rubra sp. nov., and Geothrix limicola sp. nov., six novel members of Acidobacteriota isolated from soils.</title>
        <authorList>
            <person name="Weisberg A.J."/>
            <person name="Pearce E."/>
            <person name="Kramer C.G."/>
            <person name="Chang J.H."/>
            <person name="Clarke C.R."/>
        </authorList>
    </citation>
    <scope>NUCLEOTIDE SEQUENCE [LARGE SCALE GENOMIC DNA]</scope>
    <source>
        <strain evidence="2 3">ID09-01A</strain>
    </source>
</reference>
<dbReference type="Proteomes" id="UP001271274">
    <property type="component" value="Unassembled WGS sequence"/>
</dbReference>
<dbReference type="SUPFAM" id="SSF56281">
    <property type="entry name" value="Metallo-hydrolase/oxidoreductase"/>
    <property type="match status" value="1"/>
</dbReference>
<gene>
    <name evidence="2" type="ORF">PV662_15560</name>
</gene>
<organism evidence="2 3">
    <name type="scientific">Streptomyces europaeiscabiei</name>
    <dbReference type="NCBI Taxonomy" id="146819"/>
    <lineage>
        <taxon>Bacteria</taxon>
        <taxon>Bacillati</taxon>
        <taxon>Actinomycetota</taxon>
        <taxon>Actinomycetes</taxon>
        <taxon>Kitasatosporales</taxon>
        <taxon>Streptomycetaceae</taxon>
        <taxon>Streptomyces</taxon>
    </lineage>
</organism>
<proteinExistence type="predicted"/>
<dbReference type="RefSeq" id="WP_060893105.1">
    <property type="nucleotide sequence ID" value="NZ_JARAUR010000001.1"/>
</dbReference>
<accession>A0ABU4NDL4</accession>
<dbReference type="EMBL" id="JARAYU010000004">
    <property type="protein sequence ID" value="MDX3701155.1"/>
    <property type="molecule type" value="Genomic_DNA"/>
</dbReference>